<gene>
    <name evidence="6" type="ORF">V0U79_06860</name>
</gene>
<evidence type="ECO:0000256" key="1">
    <source>
        <dbReference type="ARBA" id="ARBA00001933"/>
    </source>
</evidence>
<feature type="domain" description="Aromatic amino acid beta-eliminating lyase/threonine aldolase" evidence="5">
    <location>
        <begin position="42"/>
        <end position="300"/>
    </location>
</feature>
<comment type="caution">
    <text evidence="6">The sequence shown here is derived from an EMBL/GenBank/DDBJ whole genome shotgun (WGS) entry which is preliminary data.</text>
</comment>
<dbReference type="Pfam" id="PF01212">
    <property type="entry name" value="Beta_elim_lyase"/>
    <property type="match status" value="1"/>
</dbReference>
<organism evidence="6 7">
    <name type="scientific">Hyphobacterium lacteum</name>
    <dbReference type="NCBI Taxonomy" id="3116575"/>
    <lineage>
        <taxon>Bacteria</taxon>
        <taxon>Pseudomonadati</taxon>
        <taxon>Pseudomonadota</taxon>
        <taxon>Alphaproteobacteria</taxon>
        <taxon>Maricaulales</taxon>
        <taxon>Maricaulaceae</taxon>
        <taxon>Hyphobacterium</taxon>
    </lineage>
</organism>
<dbReference type="SUPFAM" id="SSF53383">
    <property type="entry name" value="PLP-dependent transferases"/>
    <property type="match status" value="1"/>
</dbReference>
<keyword evidence="6" id="KW-0456">Lyase</keyword>
<accession>A0ABU7LR21</accession>
<evidence type="ECO:0000256" key="2">
    <source>
        <dbReference type="ARBA" id="ARBA00006966"/>
    </source>
</evidence>
<dbReference type="Proteomes" id="UP001354971">
    <property type="component" value="Unassembled WGS sequence"/>
</dbReference>
<evidence type="ECO:0000256" key="3">
    <source>
        <dbReference type="ARBA" id="ARBA00011881"/>
    </source>
</evidence>
<dbReference type="PANTHER" id="PTHR48097:SF9">
    <property type="entry name" value="L-THREONINE ALDOLASE"/>
    <property type="match status" value="1"/>
</dbReference>
<dbReference type="InterPro" id="IPR015422">
    <property type="entry name" value="PyrdxlP-dep_Trfase_small"/>
</dbReference>
<dbReference type="InterPro" id="IPR015424">
    <property type="entry name" value="PyrdxlP-dep_Trfase"/>
</dbReference>
<evidence type="ECO:0000256" key="4">
    <source>
        <dbReference type="ARBA" id="ARBA00022898"/>
    </source>
</evidence>
<keyword evidence="4" id="KW-0663">Pyridoxal phosphate</keyword>
<comment type="cofactor">
    <cofactor evidence="1">
        <name>pyridoxal 5'-phosphate</name>
        <dbReference type="ChEBI" id="CHEBI:597326"/>
    </cofactor>
</comment>
<sequence>MPAGPAEAAALRNTCDIRIGFPRGDAGTPADWLRAIADFVEAEKVSDEIYMAGELAGRLEDYCADLMGKPATLWFPTGTMAQMAAALIHAGATGRSTIGLHPTSHLLLHEDDGISELAGLTPVRIGEWSRVIEARDVEQAGDLACLFIELPQRHNGGLCPDWQTLNAAIDAARAGGARLHMDGARLWSTREAMGGRSYAEICAPFDSVYASFYKEVGALGGAILAGDEDFIEEARLWRHRQGGLQVRGWPLMADAMRRLPSVIDAMPDWINGAREIAALIHECGFDIEPLPVQTNMFHVRLSCAKADFADLRDRIAREMKVWIGGSGWDLDGRPGMSLEIAVDGILASADRSRLRAAFERLAELQG</sequence>
<dbReference type="PANTHER" id="PTHR48097">
    <property type="entry name" value="L-THREONINE ALDOLASE-RELATED"/>
    <property type="match status" value="1"/>
</dbReference>
<comment type="subunit">
    <text evidence="3">Homotetramer.</text>
</comment>
<evidence type="ECO:0000259" key="5">
    <source>
        <dbReference type="Pfam" id="PF01212"/>
    </source>
</evidence>
<evidence type="ECO:0000313" key="7">
    <source>
        <dbReference type="Proteomes" id="UP001354971"/>
    </source>
</evidence>
<dbReference type="Gene3D" id="3.90.1150.10">
    <property type="entry name" value="Aspartate Aminotransferase, domain 1"/>
    <property type="match status" value="1"/>
</dbReference>
<dbReference type="InterPro" id="IPR015421">
    <property type="entry name" value="PyrdxlP-dep_Trfase_major"/>
</dbReference>
<proteinExistence type="inferred from homology"/>
<name>A0ABU7LR21_9PROT</name>
<dbReference type="GO" id="GO:0016829">
    <property type="term" value="F:lyase activity"/>
    <property type="evidence" value="ECO:0007669"/>
    <property type="project" value="UniProtKB-KW"/>
</dbReference>
<dbReference type="InterPro" id="IPR001597">
    <property type="entry name" value="ArAA_b-elim_lyase/Thr_aldolase"/>
</dbReference>
<keyword evidence="7" id="KW-1185">Reference proteome</keyword>
<dbReference type="Gene3D" id="3.40.640.10">
    <property type="entry name" value="Type I PLP-dependent aspartate aminotransferase-like (Major domain)"/>
    <property type="match status" value="1"/>
</dbReference>
<protein>
    <submittedName>
        <fullName evidence="6">Beta-eliminating lyase-related protein</fullName>
    </submittedName>
</protein>
<comment type="similarity">
    <text evidence="2">Belongs to the threonine aldolase family.</text>
</comment>
<dbReference type="RefSeq" id="WP_330198740.1">
    <property type="nucleotide sequence ID" value="NZ_JAZDRP010000003.1"/>
</dbReference>
<dbReference type="EMBL" id="JAZDRP010000003">
    <property type="protein sequence ID" value="MEE2526081.1"/>
    <property type="molecule type" value="Genomic_DNA"/>
</dbReference>
<evidence type="ECO:0000313" key="6">
    <source>
        <dbReference type="EMBL" id="MEE2526081.1"/>
    </source>
</evidence>
<reference evidence="6 7" key="1">
    <citation type="submission" date="2024-01" db="EMBL/GenBank/DDBJ databases">
        <title>Hyphobacterium bacterium isolated from marine sediment.</title>
        <authorList>
            <person name="Zhao S."/>
        </authorList>
    </citation>
    <scope>NUCLEOTIDE SEQUENCE [LARGE SCALE GENOMIC DNA]</scope>
    <source>
        <strain evidence="7">HN65</strain>
    </source>
</reference>